<protein>
    <submittedName>
        <fullName evidence="3">Gloeo_Verruco repeat protein</fullName>
    </submittedName>
</protein>
<dbReference type="eggNOG" id="COG3386">
    <property type="taxonomic scope" value="Bacteria"/>
</dbReference>
<dbReference type="Pfam" id="PF18962">
    <property type="entry name" value="Por_Secre_tail"/>
    <property type="match status" value="1"/>
</dbReference>
<dbReference type="NCBIfam" id="TIGR03803">
    <property type="entry name" value="Gloeo_Verruco"/>
    <property type="match status" value="1"/>
</dbReference>
<evidence type="ECO:0000313" key="4">
    <source>
        <dbReference type="Proteomes" id="UP000007463"/>
    </source>
</evidence>
<proteinExistence type="predicted"/>
<dbReference type="InterPro" id="IPR011047">
    <property type="entry name" value="Quinoprotein_ADH-like_sf"/>
</dbReference>
<dbReference type="AlphaFoldDB" id="F2IF30"/>
<dbReference type="KEGG" id="fte:Fluta_1510"/>
<evidence type="ECO:0000313" key="3">
    <source>
        <dbReference type="EMBL" id="AEA43504.1"/>
    </source>
</evidence>
<dbReference type="HOGENOM" id="CLU_426264_0_0_10"/>
<organism evidence="3 4">
    <name type="scientific">Fluviicola taffensis (strain DSM 16823 / NCIMB 13979 / RW262)</name>
    <dbReference type="NCBI Taxonomy" id="755732"/>
    <lineage>
        <taxon>Bacteria</taxon>
        <taxon>Pseudomonadati</taxon>
        <taxon>Bacteroidota</taxon>
        <taxon>Flavobacteriia</taxon>
        <taxon>Flavobacteriales</taxon>
        <taxon>Crocinitomicaceae</taxon>
        <taxon>Fluviicola</taxon>
    </lineage>
</organism>
<dbReference type="SUPFAM" id="SSF48726">
    <property type="entry name" value="Immunoglobulin"/>
    <property type="match status" value="1"/>
</dbReference>
<dbReference type="SUPFAM" id="SSF50998">
    <property type="entry name" value="Quinoprotein alcohol dehydrogenase-like"/>
    <property type="match status" value="1"/>
</dbReference>
<gene>
    <name evidence="3" type="ordered locus">Fluta_1510</name>
</gene>
<evidence type="ECO:0000259" key="2">
    <source>
        <dbReference type="Pfam" id="PF18962"/>
    </source>
</evidence>
<evidence type="ECO:0000256" key="1">
    <source>
        <dbReference type="ARBA" id="ARBA00022729"/>
    </source>
</evidence>
<sequence length="642" mass="69125">MQKILTTLLLTQFYFLSFGQHEFWGTVSNGGDYGHGYIFKTDSVGGNLEVIHHFDSIHGKNPSELLVADNNKIYGTTAYGGQLAGNTIYSGGTLYEYDLSTNTFKVLQDFGPGNQTVPGTYPFGDGMRSLTLVSNARIYGQVRHGILATGNIFSCDLSTGMVSLALSVPSFQGEATNSTQGNRLNDALYKSSDGYLYGTTFANSQCPVTHPYHGTIIRIDPVTNAFSTRYLNPCSAVDGYKYLSGFTEYNGRLYSVSPTGGSANMGVIYAFQTSTNTYVKKHDFTGGVGGGYPKPMLQAANGQFYGLAGVGGIPEPNLPSGGGILYAFDPLTDQFVKKLDFLLQTGSYLEVGPHPFSIINGFEGKLYGVTRNGVFSYDPISNLTHPESRFPVGIGWGVPESPSLTAVCRKPAYIPFEAMNETRCAGTDFSFVLELGNNTESFVWKHNGVVDAAQIGTTLSFENLTSSDAGSWVAELTNLCGTTVTPVITLAVVDHAPATIVQEDATLYSTIAATYQWIDCDQDMAPVAGATSSTFIPAHNGQFAVITTNNGCQDTSVCFLVDNLGLEQTGSKGSISVYPNPVTTTLHIVSDVPVLSLQVMNTSGQTILKGESDVLNVSELQSGTYFLLIKTEFGEWYQWFVK</sequence>
<dbReference type="NCBIfam" id="TIGR04183">
    <property type="entry name" value="Por_Secre_tail"/>
    <property type="match status" value="1"/>
</dbReference>
<dbReference type="OrthoDB" id="615576at2"/>
<keyword evidence="4" id="KW-1185">Reference proteome</keyword>
<dbReference type="InterPro" id="IPR036179">
    <property type="entry name" value="Ig-like_dom_sf"/>
</dbReference>
<dbReference type="EMBL" id="CP002542">
    <property type="protein sequence ID" value="AEA43504.1"/>
    <property type="molecule type" value="Genomic_DNA"/>
</dbReference>
<dbReference type="InterPro" id="IPR026444">
    <property type="entry name" value="Secre_tail"/>
</dbReference>
<reference evidence="3 4" key="1">
    <citation type="journal article" date="2011" name="Stand. Genomic Sci.">
        <title>Complete genome sequence of the gliding freshwater bacterium Fluviicola taffensis type strain (RW262).</title>
        <authorList>
            <person name="Woyke T."/>
            <person name="Chertkov O."/>
            <person name="Lapidus A."/>
            <person name="Nolan M."/>
            <person name="Lucas S."/>
            <person name="Del Rio T.G."/>
            <person name="Tice H."/>
            <person name="Cheng J.F."/>
            <person name="Tapia R."/>
            <person name="Han C."/>
            <person name="Goodwin L."/>
            <person name="Pitluck S."/>
            <person name="Liolios K."/>
            <person name="Pagani I."/>
            <person name="Ivanova N."/>
            <person name="Huntemann M."/>
            <person name="Mavromatis K."/>
            <person name="Mikhailova N."/>
            <person name="Pati A."/>
            <person name="Chen A."/>
            <person name="Palaniappan K."/>
            <person name="Land M."/>
            <person name="Hauser L."/>
            <person name="Brambilla E.M."/>
            <person name="Rohde M."/>
            <person name="Mwirichia R."/>
            <person name="Sikorski J."/>
            <person name="Tindall B.J."/>
            <person name="Goker M."/>
            <person name="Bristow J."/>
            <person name="Eisen J.A."/>
            <person name="Markowitz V."/>
            <person name="Hugenholtz P."/>
            <person name="Klenk H.P."/>
            <person name="Kyrpides N.C."/>
        </authorList>
    </citation>
    <scope>NUCLEOTIDE SEQUENCE [LARGE SCALE GENOMIC DNA]</scope>
    <source>
        <strain evidence="4">DSM 16823 / RW262 / RW262</strain>
    </source>
</reference>
<feature type="domain" description="Secretion system C-terminal sorting" evidence="2">
    <location>
        <begin position="577"/>
        <end position="632"/>
    </location>
</feature>
<keyword evidence="1" id="KW-0732">Signal</keyword>
<accession>F2IF30</accession>
<dbReference type="Proteomes" id="UP000007463">
    <property type="component" value="Chromosome"/>
</dbReference>
<name>F2IF30_FLUTR</name>
<dbReference type="STRING" id="755732.Fluta_1510"/>
<dbReference type="InterPro" id="IPR022519">
    <property type="entry name" value="Gloeo/Verruco_rpt"/>
</dbReference>
<reference evidence="4" key="2">
    <citation type="submission" date="2011-02" db="EMBL/GenBank/DDBJ databases">
        <title>The complete genome of Fluviicola taffensis DSM 16823.</title>
        <authorList>
            <consortium name="US DOE Joint Genome Institute (JGI-PGF)"/>
            <person name="Lucas S."/>
            <person name="Copeland A."/>
            <person name="Lapidus A."/>
            <person name="Bruce D."/>
            <person name="Goodwin L."/>
            <person name="Pitluck S."/>
            <person name="Kyrpides N."/>
            <person name="Mavromatis K."/>
            <person name="Ivanova N."/>
            <person name="Mikhailova N."/>
            <person name="Pagani I."/>
            <person name="Chertkov O."/>
            <person name="Detter J.C."/>
            <person name="Han C."/>
            <person name="Tapia R."/>
            <person name="Land M."/>
            <person name="Hauser L."/>
            <person name="Markowitz V."/>
            <person name="Cheng J.-F."/>
            <person name="Hugenholtz P."/>
            <person name="Woyke T."/>
            <person name="Wu D."/>
            <person name="Tindall B."/>
            <person name="Pomrenke H.G."/>
            <person name="Brambilla E."/>
            <person name="Klenk H.-P."/>
            <person name="Eisen J.A."/>
        </authorList>
    </citation>
    <scope>NUCLEOTIDE SEQUENCE [LARGE SCALE GENOMIC DNA]</scope>
    <source>
        <strain evidence="4">DSM 16823 / RW262 / RW262</strain>
    </source>
</reference>
<dbReference type="eggNOG" id="COG5306">
    <property type="taxonomic scope" value="Bacteria"/>
</dbReference>